<feature type="region of interest" description="Disordered" evidence="2">
    <location>
        <begin position="569"/>
        <end position="594"/>
    </location>
</feature>
<accession>A0AAN8T977</accession>
<dbReference type="Proteomes" id="UP001371456">
    <property type="component" value="Unassembled WGS sequence"/>
</dbReference>
<feature type="compositionally biased region" description="Basic and acidic residues" evidence="2">
    <location>
        <begin position="243"/>
        <end position="259"/>
    </location>
</feature>
<comment type="caution">
    <text evidence="3">The sequence shown here is derived from an EMBL/GenBank/DDBJ whole genome shotgun (WGS) entry which is preliminary data.</text>
</comment>
<comment type="similarity">
    <text evidence="1">Belongs to the IST1 family.</text>
</comment>
<evidence type="ECO:0000256" key="2">
    <source>
        <dbReference type="SAM" id="MobiDB-lite"/>
    </source>
</evidence>
<dbReference type="FunFam" id="1.20.1260.60:FF:000002">
    <property type="entry name" value="Vacuolar protein sorting-associated protein IST1"/>
    <property type="match status" value="1"/>
</dbReference>
<dbReference type="AlphaFoldDB" id="A0AAN8T977"/>
<organism evidence="3 4">
    <name type="scientific">Solanum bulbocastanum</name>
    <name type="common">Wild potato</name>
    <dbReference type="NCBI Taxonomy" id="147425"/>
    <lineage>
        <taxon>Eukaryota</taxon>
        <taxon>Viridiplantae</taxon>
        <taxon>Streptophyta</taxon>
        <taxon>Embryophyta</taxon>
        <taxon>Tracheophyta</taxon>
        <taxon>Spermatophyta</taxon>
        <taxon>Magnoliopsida</taxon>
        <taxon>eudicotyledons</taxon>
        <taxon>Gunneridae</taxon>
        <taxon>Pentapetalae</taxon>
        <taxon>asterids</taxon>
        <taxon>lamiids</taxon>
        <taxon>Solanales</taxon>
        <taxon>Solanaceae</taxon>
        <taxon>Solanoideae</taxon>
        <taxon>Solaneae</taxon>
        <taxon>Solanum</taxon>
    </lineage>
</organism>
<feature type="region of interest" description="Disordered" evidence="2">
    <location>
        <begin position="405"/>
        <end position="449"/>
    </location>
</feature>
<feature type="region of interest" description="Disordered" evidence="2">
    <location>
        <begin position="243"/>
        <end position="277"/>
    </location>
</feature>
<evidence type="ECO:0000313" key="4">
    <source>
        <dbReference type="Proteomes" id="UP001371456"/>
    </source>
</evidence>
<proteinExistence type="inferred from homology"/>
<feature type="compositionally biased region" description="Basic and acidic residues" evidence="2">
    <location>
        <begin position="476"/>
        <end position="488"/>
    </location>
</feature>
<dbReference type="EMBL" id="JBANQN010000007">
    <property type="protein sequence ID" value="KAK6784248.1"/>
    <property type="molecule type" value="Genomic_DNA"/>
</dbReference>
<sequence length="670" mass="75879">MLDGILTRGFSSKCKSLVKATRTRIEVVRRRAESKQRFLKEDLAKLLDNGLDINAYGRTEEFLLGQNHLSCYDFVEQSCEYIVKQLSNMQKLRGCPENCREAVASLMFAAARFSDLPELRELRDLFQERYGNSLECFVNQKFVEILSSRPPAVEKRIQLLQDITVEFSIRWDSMGFQKRMAFAQAQPNRSGLSHASAGNHILPNGKDGGLKADKLDIALGERHKGLHDQHNIQNGREGVVLKKEQQDLHSSEGKESNKDRNKHHTKQEASYSMGRKHDILFDKEEEQTRVRNKAVLEKDDNSVRIAKSGSSSYGERLEGFDNKFTRHNENHGQILTGIAQDTLSCARSETAPSRGLPFRNEDVTSAQDTAIEKNTVNSTKMVQQDVGNRLMTSYANFALPPPYNKSKEKAIPPPYVKPNNSKERNLKGSKQSASEFDGHFRSSSPSNRVETIKITKESDLSDHVVQTIKPARTNSHGHDKEFSHKDVILPKPRSVRRKHHKSATNNHGEVDKSEDARAAKRSSSSGRREHSSKGLQILFEDERHRKDEEERMIDKLLLHYSKRPSKCDVRKKPQALATPDTGEFSNNQTNGDQDKMESDMVLFPRRCISLAHEQASPSKATPIFARANSFQPDNQVKLDECLLQCVLPLHIHLHRLILALSCLLTGTCNL</sequence>
<evidence type="ECO:0008006" key="5">
    <source>
        <dbReference type="Google" id="ProtNLM"/>
    </source>
</evidence>
<evidence type="ECO:0000256" key="1">
    <source>
        <dbReference type="ARBA" id="ARBA00005536"/>
    </source>
</evidence>
<reference evidence="3 4" key="1">
    <citation type="submission" date="2024-02" db="EMBL/GenBank/DDBJ databases">
        <title>de novo genome assembly of Solanum bulbocastanum strain 11H21.</title>
        <authorList>
            <person name="Hosaka A.J."/>
        </authorList>
    </citation>
    <scope>NUCLEOTIDE SEQUENCE [LARGE SCALE GENOMIC DNA]</scope>
    <source>
        <tissue evidence="3">Young leaves</tissue>
    </source>
</reference>
<dbReference type="InterPro" id="IPR042277">
    <property type="entry name" value="IST1-like"/>
</dbReference>
<dbReference type="Gene3D" id="1.20.1260.60">
    <property type="entry name" value="Vacuolar protein sorting-associated protein Ist1"/>
    <property type="match status" value="1"/>
</dbReference>
<evidence type="ECO:0000313" key="3">
    <source>
        <dbReference type="EMBL" id="KAK6784248.1"/>
    </source>
</evidence>
<name>A0AAN8T977_SOLBU</name>
<keyword evidence="4" id="KW-1185">Reference proteome</keyword>
<dbReference type="Pfam" id="PF03398">
    <property type="entry name" value="Ist1"/>
    <property type="match status" value="1"/>
</dbReference>
<protein>
    <recommendedName>
        <fullName evidence="5">Regulator of Vps4 activity in the MVB pathway protein</fullName>
    </recommendedName>
</protein>
<dbReference type="PANTHER" id="PTHR12161:SF14">
    <property type="entry name" value="REGULATOR OF VPS4 ACTIVITY IN THE MVB PATHWAY PROTEIN"/>
    <property type="match status" value="1"/>
</dbReference>
<dbReference type="InterPro" id="IPR005061">
    <property type="entry name" value="Ist1"/>
</dbReference>
<dbReference type="GO" id="GO:0015031">
    <property type="term" value="P:protein transport"/>
    <property type="evidence" value="ECO:0007669"/>
    <property type="project" value="InterPro"/>
</dbReference>
<feature type="compositionally biased region" description="Basic residues" evidence="2">
    <location>
        <begin position="493"/>
        <end position="502"/>
    </location>
</feature>
<dbReference type="PANTHER" id="PTHR12161">
    <property type="entry name" value="IST1 FAMILY MEMBER"/>
    <property type="match status" value="1"/>
</dbReference>
<feature type="region of interest" description="Disordered" evidence="2">
    <location>
        <begin position="470"/>
        <end position="539"/>
    </location>
</feature>
<gene>
    <name evidence="3" type="ORF">RDI58_017702</name>
</gene>
<feature type="compositionally biased region" description="Basic and acidic residues" evidence="2">
    <location>
        <begin position="508"/>
        <end position="518"/>
    </location>
</feature>